<dbReference type="SUPFAM" id="SSF52096">
    <property type="entry name" value="ClpP/crotonase"/>
    <property type="match status" value="1"/>
</dbReference>
<dbReference type="PANTHER" id="PTHR11941">
    <property type="entry name" value="ENOYL-COA HYDRATASE-RELATED"/>
    <property type="match status" value="1"/>
</dbReference>
<keyword evidence="2" id="KW-1185">Reference proteome</keyword>
<proteinExistence type="predicted"/>
<sequence>MAISLDFHEKVAQITFDDGKANAINPDWMTELTAALDEAEGRAGAIVLAGRHGIFSGGFDLKWLATNGLEKSGELLDQASRLLVRIYGGPKPVVAACTGHAIAMGAFLLLACDTRIAATGDFRFGANETVNNMILPAFGIALPRARLDNRRLVSAIIQAELFAPEDALAIGYVDRLVAQEAVVPMALEAAARLAALPGAAYAANKRKLHQGTIDEIEAAIGSY</sequence>
<dbReference type="STRING" id="1123272.SAMN02745824_0580"/>
<dbReference type="EMBL" id="FSQW01000001">
    <property type="protein sequence ID" value="SIN60084.1"/>
    <property type="molecule type" value="Genomic_DNA"/>
</dbReference>
<dbReference type="GO" id="GO:0003824">
    <property type="term" value="F:catalytic activity"/>
    <property type="evidence" value="ECO:0007669"/>
    <property type="project" value="UniProtKB-ARBA"/>
</dbReference>
<dbReference type="GO" id="GO:0006635">
    <property type="term" value="P:fatty acid beta-oxidation"/>
    <property type="evidence" value="ECO:0007669"/>
    <property type="project" value="TreeGrafter"/>
</dbReference>
<dbReference type="Gene3D" id="3.90.226.10">
    <property type="entry name" value="2-enoyl-CoA Hydratase, Chain A, domain 1"/>
    <property type="match status" value="1"/>
</dbReference>
<dbReference type="InterPro" id="IPR029045">
    <property type="entry name" value="ClpP/crotonase-like_dom_sf"/>
</dbReference>
<dbReference type="PANTHER" id="PTHR11941:SF54">
    <property type="entry name" value="ENOYL-COA HYDRATASE, MITOCHONDRIAL"/>
    <property type="match status" value="1"/>
</dbReference>
<dbReference type="Pfam" id="PF00378">
    <property type="entry name" value="ECH_1"/>
    <property type="match status" value="1"/>
</dbReference>
<evidence type="ECO:0000313" key="2">
    <source>
        <dbReference type="Proteomes" id="UP000185192"/>
    </source>
</evidence>
<accession>A0A1N6CNZ1</accession>
<dbReference type="Proteomes" id="UP000185192">
    <property type="component" value="Unassembled WGS sequence"/>
</dbReference>
<gene>
    <name evidence="1" type="ORF">SAMN02745824_0580</name>
</gene>
<dbReference type="OrthoDB" id="8640486at2"/>
<dbReference type="CDD" id="cd06558">
    <property type="entry name" value="crotonase-like"/>
    <property type="match status" value="1"/>
</dbReference>
<dbReference type="InterPro" id="IPR001753">
    <property type="entry name" value="Enoyl-CoA_hydra/iso"/>
</dbReference>
<dbReference type="NCBIfam" id="NF004858">
    <property type="entry name" value="PRK06213.1"/>
    <property type="match status" value="1"/>
</dbReference>
<name>A0A1N6CNZ1_9SPHN</name>
<organism evidence="1 2">
    <name type="scientific">Parasphingorhabdus marina DSM 22363</name>
    <dbReference type="NCBI Taxonomy" id="1123272"/>
    <lineage>
        <taxon>Bacteria</taxon>
        <taxon>Pseudomonadati</taxon>
        <taxon>Pseudomonadota</taxon>
        <taxon>Alphaproteobacteria</taxon>
        <taxon>Sphingomonadales</taxon>
        <taxon>Sphingomonadaceae</taxon>
        <taxon>Parasphingorhabdus</taxon>
    </lineage>
</organism>
<evidence type="ECO:0000313" key="1">
    <source>
        <dbReference type="EMBL" id="SIN60084.1"/>
    </source>
</evidence>
<dbReference type="AlphaFoldDB" id="A0A1N6CNZ1"/>
<reference evidence="2" key="1">
    <citation type="submission" date="2016-11" db="EMBL/GenBank/DDBJ databases">
        <authorList>
            <person name="Varghese N."/>
            <person name="Submissions S."/>
        </authorList>
    </citation>
    <scope>NUCLEOTIDE SEQUENCE [LARGE SCALE GENOMIC DNA]</scope>
    <source>
        <strain evidence="2">DSM 22363</strain>
    </source>
</reference>
<dbReference type="RefSeq" id="WP_074203637.1">
    <property type="nucleotide sequence ID" value="NZ_FSQW01000001.1"/>
</dbReference>
<protein>
    <submittedName>
        <fullName evidence="1">Enoyl-CoA hydratase</fullName>
    </submittedName>
</protein>